<dbReference type="InterPro" id="IPR008979">
    <property type="entry name" value="Galactose-bd-like_sf"/>
</dbReference>
<dbReference type="Gene3D" id="2.60.120.430">
    <property type="entry name" value="Galactose-binding lectin"/>
    <property type="match status" value="1"/>
</dbReference>
<accession>A0A068NNP8</accession>
<dbReference type="SUPFAM" id="SSF49785">
    <property type="entry name" value="Galactose-binding domain-like"/>
    <property type="match status" value="1"/>
</dbReference>
<evidence type="ECO:0000313" key="2">
    <source>
        <dbReference type="EMBL" id="AIE85183.1"/>
    </source>
</evidence>
<dbReference type="HOGENOM" id="CLU_699612_0_0_0"/>
<evidence type="ECO:0000313" key="3">
    <source>
        <dbReference type="Proteomes" id="UP000027982"/>
    </source>
</evidence>
<dbReference type="Pfam" id="PF03425">
    <property type="entry name" value="CBM_11"/>
    <property type="match status" value="1"/>
</dbReference>
<dbReference type="InterPro" id="IPR005087">
    <property type="entry name" value="CBM11"/>
</dbReference>
<evidence type="ECO:0000259" key="1">
    <source>
        <dbReference type="Pfam" id="PF03425"/>
    </source>
</evidence>
<dbReference type="KEGG" id="fgi:OP10G_1815"/>
<gene>
    <name evidence="2" type="ORF">OP10G_1815</name>
</gene>
<reference evidence="2 3" key="1">
    <citation type="journal article" date="2014" name="PLoS ONE">
        <title>The first complete genome sequence of the class fimbriimonadia in the phylum armatimonadetes.</title>
        <authorList>
            <person name="Hu Z.Y."/>
            <person name="Wang Y.Z."/>
            <person name="Im W.T."/>
            <person name="Wang S.Y."/>
            <person name="Zhao G.P."/>
            <person name="Zheng H.J."/>
            <person name="Quan Z.X."/>
        </authorList>
    </citation>
    <scope>NUCLEOTIDE SEQUENCE [LARGE SCALE GENOMIC DNA]</scope>
    <source>
        <strain evidence="2">Gsoil 348</strain>
    </source>
</reference>
<dbReference type="GO" id="GO:0030245">
    <property type="term" value="P:cellulose catabolic process"/>
    <property type="evidence" value="ECO:0007669"/>
    <property type="project" value="InterPro"/>
</dbReference>
<dbReference type="AlphaFoldDB" id="A0A068NNP8"/>
<name>A0A068NNP8_FIMGI</name>
<dbReference type="GO" id="GO:0008810">
    <property type="term" value="F:cellulase activity"/>
    <property type="evidence" value="ECO:0007669"/>
    <property type="project" value="InterPro"/>
</dbReference>
<dbReference type="EMBL" id="CP007139">
    <property type="protein sequence ID" value="AIE85183.1"/>
    <property type="molecule type" value="Genomic_DNA"/>
</dbReference>
<feature type="domain" description="CBM11" evidence="1">
    <location>
        <begin position="41"/>
        <end position="162"/>
    </location>
</feature>
<organism evidence="2 3">
    <name type="scientific">Fimbriimonas ginsengisoli Gsoil 348</name>
    <dbReference type="NCBI Taxonomy" id="661478"/>
    <lineage>
        <taxon>Bacteria</taxon>
        <taxon>Bacillati</taxon>
        <taxon>Armatimonadota</taxon>
        <taxon>Fimbriimonadia</taxon>
        <taxon>Fimbriimonadales</taxon>
        <taxon>Fimbriimonadaceae</taxon>
        <taxon>Fimbriimonas</taxon>
    </lineage>
</organism>
<proteinExistence type="predicted"/>
<keyword evidence="3" id="KW-1185">Reference proteome</keyword>
<sequence>MLLPLFCAFAGLLAPRQGGEALIHQTFANGEEGWAVVQAQGKGGKVSVSHEVKRGDAPGSLKLDYSIAPGEITVASLPVADEALKSMRSMRFWVRADHNGAVVFTVQEKDGGRYNAMFFAPKDAWQQVELSMSDFTLSTDPGAPADPDGKLDPEKINSIAFTDLEQLLAQNAQVATGLGIVKGDHSLYLSEFEASTGALPDAFAAKPGEYRLDTFSRPQCSWVGIGGGAFSQISGDPLGEKGIKVDYHVGPTHLMGALKFIQRKALVGTKYLNLHLASAKACTLILQVEEEGGGKYNTVIELPGGSTAKDQLFAFSDLKASEDSHDTNGKLDLDQVKQIILIDVSGFVKTAEQDNTVWIGSIVAKK</sequence>
<protein>
    <recommendedName>
        <fullName evidence="1">CBM11 domain-containing protein</fullName>
    </recommendedName>
</protein>
<dbReference type="RefSeq" id="WP_025226228.1">
    <property type="nucleotide sequence ID" value="NZ_CP007139.1"/>
</dbReference>
<dbReference type="Proteomes" id="UP000027982">
    <property type="component" value="Chromosome"/>
</dbReference>